<dbReference type="InterPro" id="IPR009057">
    <property type="entry name" value="Homeodomain-like_sf"/>
</dbReference>
<dbReference type="InterPro" id="IPR050109">
    <property type="entry name" value="HTH-type_TetR-like_transc_reg"/>
</dbReference>
<keyword evidence="8" id="KW-1185">Reference proteome</keyword>
<dbReference type="SUPFAM" id="SSF48498">
    <property type="entry name" value="Tetracyclin repressor-like, C-terminal domain"/>
    <property type="match status" value="1"/>
</dbReference>
<dbReference type="SUPFAM" id="SSF46689">
    <property type="entry name" value="Homeodomain-like"/>
    <property type="match status" value="1"/>
</dbReference>
<evidence type="ECO:0000256" key="3">
    <source>
        <dbReference type="ARBA" id="ARBA00023163"/>
    </source>
</evidence>
<dbReference type="Pfam" id="PF16859">
    <property type="entry name" value="TetR_C_11"/>
    <property type="match status" value="1"/>
</dbReference>
<feature type="DNA-binding region" description="H-T-H motif" evidence="4">
    <location>
        <begin position="46"/>
        <end position="65"/>
    </location>
</feature>
<proteinExistence type="predicted"/>
<evidence type="ECO:0000256" key="2">
    <source>
        <dbReference type="ARBA" id="ARBA00023125"/>
    </source>
</evidence>
<dbReference type="GO" id="GO:0003700">
    <property type="term" value="F:DNA-binding transcription factor activity"/>
    <property type="evidence" value="ECO:0007669"/>
    <property type="project" value="TreeGrafter"/>
</dbReference>
<dbReference type="Pfam" id="PF00440">
    <property type="entry name" value="TetR_N"/>
    <property type="match status" value="1"/>
</dbReference>
<evidence type="ECO:0000259" key="6">
    <source>
        <dbReference type="PROSITE" id="PS50977"/>
    </source>
</evidence>
<keyword evidence="1" id="KW-0805">Transcription regulation</keyword>
<dbReference type="GO" id="GO:0000976">
    <property type="term" value="F:transcription cis-regulatory region binding"/>
    <property type="evidence" value="ECO:0007669"/>
    <property type="project" value="TreeGrafter"/>
</dbReference>
<reference evidence="7 8" key="1">
    <citation type="submission" date="2017-02" db="EMBL/GenBank/DDBJ databases">
        <title>Draft Genome Sequence of Streptomyces tsukubaensis F601, a Producer of the immunosuppressant tacrolimus FK506.</title>
        <authorList>
            <person name="Zong G."/>
            <person name="Zhong C."/>
            <person name="Fu J."/>
            <person name="Qin R."/>
            <person name="Cao G."/>
        </authorList>
    </citation>
    <scope>NUCLEOTIDE SEQUENCE [LARGE SCALE GENOMIC DNA]</scope>
    <source>
        <strain evidence="7 8">F601</strain>
    </source>
</reference>
<accession>A0A1V4A8Z1</accession>
<feature type="domain" description="HTH tetR-type" evidence="6">
    <location>
        <begin position="23"/>
        <end position="83"/>
    </location>
</feature>
<protein>
    <submittedName>
        <fullName evidence="7">TetR family transcriptional regulator</fullName>
    </submittedName>
</protein>
<dbReference type="STRING" id="83656.B1H18_13750"/>
<keyword evidence="3" id="KW-0804">Transcription</keyword>
<sequence>MSPNVEPATPAFDHRKGPRRRGEELESAILRAALDELAEVGYPALTMERVALRARTSKAALYRRWPGRAELVVDACKAGGVSEIDLPDTGTLRDDTIALLRQLSAKMDSPFGSILRGLLAETTRDPEFAKLVRERVQTPGPTAVHSVLERAVERGEVEPHILGSRRATVATDLLRNQFLLYGNPIDDATITDIVDDVYLPLVLRTERGASGSDSGGNTEPDAS</sequence>
<dbReference type="PROSITE" id="PS50977">
    <property type="entry name" value="HTH_TETR_2"/>
    <property type="match status" value="1"/>
</dbReference>
<dbReference type="InterPro" id="IPR001647">
    <property type="entry name" value="HTH_TetR"/>
</dbReference>
<comment type="caution">
    <text evidence="7">The sequence shown here is derived from an EMBL/GenBank/DDBJ whole genome shotgun (WGS) entry which is preliminary data.</text>
</comment>
<evidence type="ECO:0000256" key="1">
    <source>
        <dbReference type="ARBA" id="ARBA00023015"/>
    </source>
</evidence>
<dbReference type="InterPro" id="IPR036271">
    <property type="entry name" value="Tet_transcr_reg_TetR-rel_C_sf"/>
</dbReference>
<dbReference type="PANTHER" id="PTHR30055">
    <property type="entry name" value="HTH-TYPE TRANSCRIPTIONAL REGULATOR RUTR"/>
    <property type="match status" value="1"/>
</dbReference>
<evidence type="ECO:0000313" key="8">
    <source>
        <dbReference type="Proteomes" id="UP000190539"/>
    </source>
</evidence>
<dbReference type="Proteomes" id="UP000190539">
    <property type="component" value="Unassembled WGS sequence"/>
</dbReference>
<gene>
    <name evidence="7" type="ORF">B1H18_13750</name>
</gene>
<organism evidence="7 8">
    <name type="scientific">Streptomyces tsukubensis</name>
    <dbReference type="NCBI Taxonomy" id="83656"/>
    <lineage>
        <taxon>Bacteria</taxon>
        <taxon>Bacillati</taxon>
        <taxon>Actinomycetota</taxon>
        <taxon>Actinomycetes</taxon>
        <taxon>Kitasatosporales</taxon>
        <taxon>Streptomycetaceae</taxon>
        <taxon>Streptomyces</taxon>
    </lineage>
</organism>
<name>A0A1V4A8Z1_9ACTN</name>
<dbReference type="AlphaFoldDB" id="A0A1V4A8Z1"/>
<dbReference type="Gene3D" id="1.10.357.10">
    <property type="entry name" value="Tetracycline Repressor, domain 2"/>
    <property type="match status" value="1"/>
</dbReference>
<evidence type="ECO:0000313" key="7">
    <source>
        <dbReference type="EMBL" id="OON79633.1"/>
    </source>
</evidence>
<dbReference type="Gene3D" id="1.10.10.60">
    <property type="entry name" value="Homeodomain-like"/>
    <property type="match status" value="1"/>
</dbReference>
<evidence type="ECO:0000256" key="5">
    <source>
        <dbReference type="SAM" id="MobiDB-lite"/>
    </source>
</evidence>
<dbReference type="PANTHER" id="PTHR30055:SF148">
    <property type="entry name" value="TETR-FAMILY TRANSCRIPTIONAL REGULATOR"/>
    <property type="match status" value="1"/>
</dbReference>
<evidence type="ECO:0000256" key="4">
    <source>
        <dbReference type="PROSITE-ProRule" id="PRU00335"/>
    </source>
</evidence>
<feature type="region of interest" description="Disordered" evidence="5">
    <location>
        <begin position="1"/>
        <end position="20"/>
    </location>
</feature>
<keyword evidence="2 4" id="KW-0238">DNA-binding</keyword>
<dbReference type="EMBL" id="MVFC01000009">
    <property type="protein sequence ID" value="OON79633.1"/>
    <property type="molecule type" value="Genomic_DNA"/>
</dbReference>
<dbReference type="InterPro" id="IPR011075">
    <property type="entry name" value="TetR_C"/>
</dbReference>